<accession>A0ABY5DN82</accession>
<sequence length="82" mass="8865">MDLERQTARLREVEQQLQALARPVAQRYERLGPAGLYALAAAELRLAAISRDDSARRVHEGAAAAAETLADRAVARGRNSPG</sequence>
<dbReference type="Proteomes" id="UP001056035">
    <property type="component" value="Chromosome"/>
</dbReference>
<evidence type="ECO:0000313" key="2">
    <source>
        <dbReference type="Proteomes" id="UP001056035"/>
    </source>
</evidence>
<reference evidence="1 2" key="1">
    <citation type="submission" date="2022-06" db="EMBL/GenBank/DDBJ databases">
        <title>Paraconexibacter antarcticus.</title>
        <authorList>
            <person name="Kim C.S."/>
        </authorList>
    </citation>
    <scope>NUCLEOTIDE SEQUENCE [LARGE SCALE GENOMIC DNA]</scope>
    <source>
        <strain evidence="1 2">02-257</strain>
    </source>
</reference>
<dbReference type="EMBL" id="CP098502">
    <property type="protein sequence ID" value="UTI63486.1"/>
    <property type="molecule type" value="Genomic_DNA"/>
</dbReference>
<gene>
    <name evidence="1" type="ORF">NBH00_19320</name>
</gene>
<proteinExistence type="predicted"/>
<name>A0ABY5DN82_9ACTN</name>
<dbReference type="RefSeq" id="WP_254570211.1">
    <property type="nucleotide sequence ID" value="NZ_CP098502.1"/>
</dbReference>
<evidence type="ECO:0000313" key="1">
    <source>
        <dbReference type="EMBL" id="UTI63486.1"/>
    </source>
</evidence>
<keyword evidence="2" id="KW-1185">Reference proteome</keyword>
<organism evidence="1 2">
    <name type="scientific">Paraconexibacter antarcticus</name>
    <dbReference type="NCBI Taxonomy" id="2949664"/>
    <lineage>
        <taxon>Bacteria</taxon>
        <taxon>Bacillati</taxon>
        <taxon>Actinomycetota</taxon>
        <taxon>Thermoleophilia</taxon>
        <taxon>Solirubrobacterales</taxon>
        <taxon>Paraconexibacteraceae</taxon>
        <taxon>Paraconexibacter</taxon>
    </lineage>
</organism>
<protein>
    <submittedName>
        <fullName evidence="1">Uncharacterized protein</fullName>
    </submittedName>
</protein>